<evidence type="ECO:0000256" key="7">
    <source>
        <dbReference type="SAM" id="MobiDB-lite"/>
    </source>
</evidence>
<gene>
    <name evidence="9" type="primary">sufS_3</name>
    <name evidence="9" type="ORF">NCTC6754_06273</name>
</gene>
<dbReference type="InterPro" id="IPR015421">
    <property type="entry name" value="PyrdxlP-dep_Trfase_major"/>
</dbReference>
<dbReference type="InterPro" id="IPR020578">
    <property type="entry name" value="Aminotrans_V_PyrdxlP_BS"/>
</dbReference>
<feature type="domain" description="Aminotransferase class V" evidence="8">
    <location>
        <begin position="2"/>
        <end position="67"/>
    </location>
</feature>
<proteinExistence type="inferred from homology"/>
<evidence type="ECO:0000256" key="2">
    <source>
        <dbReference type="ARBA" id="ARBA00022490"/>
    </source>
</evidence>
<dbReference type="Gene3D" id="3.40.640.10">
    <property type="entry name" value="Type I PLP-dependent aspartate aminotransferase-like (Major domain)"/>
    <property type="match status" value="1"/>
</dbReference>
<evidence type="ECO:0000313" key="9">
    <source>
        <dbReference type="EMBL" id="VEB60127.1"/>
    </source>
</evidence>
<name>A0A3S4I0S8_SALET</name>
<reference evidence="9 10" key="1">
    <citation type="submission" date="2018-12" db="EMBL/GenBank/DDBJ databases">
        <authorList>
            <consortium name="Pathogen Informatics"/>
        </authorList>
    </citation>
    <scope>NUCLEOTIDE SEQUENCE [LARGE SCALE GENOMIC DNA]</scope>
    <source>
        <strain evidence="9 10">NCTC6754</strain>
    </source>
</reference>
<dbReference type="PANTHER" id="PTHR43586:SF25">
    <property type="entry name" value="CYSTEINE DESULFURASE"/>
    <property type="match status" value="1"/>
</dbReference>
<dbReference type="SUPFAM" id="SSF53383">
    <property type="entry name" value="PLP-dependent transferases"/>
    <property type="match status" value="1"/>
</dbReference>
<dbReference type="Proteomes" id="UP000269208">
    <property type="component" value="Chromosome"/>
</dbReference>
<dbReference type="InterPro" id="IPR000192">
    <property type="entry name" value="Aminotrans_V_dom"/>
</dbReference>
<protein>
    <submittedName>
        <fullName evidence="9">Bifunctional cysteine desulfurase/selenocysteine lyase</fullName>
        <ecNumber evidence="9">2.8.1.7</ecNumber>
    </submittedName>
</protein>
<sequence>MIALARQHGAKVLVDGAQAVMHHAVDVQALDCDFYVFSGHKLYGPTGIGILYVKEALLQEMPPWEGGRVDDLDRQPDAGNDMGESALAF</sequence>
<dbReference type="InterPro" id="IPR015424">
    <property type="entry name" value="PyrdxlP-dep_Trfase"/>
</dbReference>
<evidence type="ECO:0000256" key="1">
    <source>
        <dbReference type="ARBA" id="ARBA00001933"/>
    </source>
</evidence>
<dbReference type="Pfam" id="PF00266">
    <property type="entry name" value="Aminotran_5"/>
    <property type="match status" value="1"/>
</dbReference>
<dbReference type="PROSITE" id="PS00595">
    <property type="entry name" value="AA_TRANSFER_CLASS_5"/>
    <property type="match status" value="1"/>
</dbReference>
<organism evidence="9 10">
    <name type="scientific">Salmonella enterica I</name>
    <dbReference type="NCBI Taxonomy" id="59201"/>
    <lineage>
        <taxon>Bacteria</taxon>
        <taxon>Pseudomonadati</taxon>
        <taxon>Pseudomonadota</taxon>
        <taxon>Gammaproteobacteria</taxon>
        <taxon>Enterobacterales</taxon>
        <taxon>Enterobacteriaceae</taxon>
        <taxon>Salmonella</taxon>
    </lineage>
</organism>
<keyword evidence="9" id="KW-0456">Lyase</keyword>
<dbReference type="AlphaFoldDB" id="A0A3S4I0S8"/>
<evidence type="ECO:0000256" key="4">
    <source>
        <dbReference type="ARBA" id="ARBA00022898"/>
    </source>
</evidence>
<evidence type="ECO:0000256" key="6">
    <source>
        <dbReference type="RuleBase" id="RU004504"/>
    </source>
</evidence>
<dbReference type="PANTHER" id="PTHR43586">
    <property type="entry name" value="CYSTEINE DESULFURASE"/>
    <property type="match status" value="1"/>
</dbReference>
<feature type="region of interest" description="Disordered" evidence="7">
    <location>
        <begin position="65"/>
        <end position="89"/>
    </location>
</feature>
<evidence type="ECO:0000256" key="3">
    <source>
        <dbReference type="ARBA" id="ARBA00022679"/>
    </source>
</evidence>
<evidence type="ECO:0000256" key="5">
    <source>
        <dbReference type="RuleBase" id="RU004075"/>
    </source>
</evidence>
<dbReference type="GO" id="GO:0016829">
    <property type="term" value="F:lyase activity"/>
    <property type="evidence" value="ECO:0007669"/>
    <property type="project" value="UniProtKB-KW"/>
</dbReference>
<keyword evidence="3 9" id="KW-0808">Transferase</keyword>
<dbReference type="EC" id="2.8.1.7" evidence="9"/>
<keyword evidence="4" id="KW-0663">Pyridoxal phosphate</keyword>
<evidence type="ECO:0000259" key="8">
    <source>
        <dbReference type="Pfam" id="PF00266"/>
    </source>
</evidence>
<comment type="similarity">
    <text evidence="5">Belongs to the class-V pyridoxal-phosphate-dependent aminotransferase family.</text>
</comment>
<accession>A0A3S4I0S8</accession>
<feature type="compositionally biased region" description="Basic and acidic residues" evidence="7">
    <location>
        <begin position="67"/>
        <end position="76"/>
    </location>
</feature>
<dbReference type="EMBL" id="LR134190">
    <property type="protein sequence ID" value="VEB60127.1"/>
    <property type="molecule type" value="Genomic_DNA"/>
</dbReference>
<dbReference type="GO" id="GO:0031071">
    <property type="term" value="F:cysteine desulfurase activity"/>
    <property type="evidence" value="ECO:0007669"/>
    <property type="project" value="UniProtKB-EC"/>
</dbReference>
<comment type="cofactor">
    <cofactor evidence="1 6">
        <name>pyridoxal 5'-phosphate</name>
        <dbReference type="ChEBI" id="CHEBI:597326"/>
    </cofactor>
</comment>
<keyword evidence="2" id="KW-0963">Cytoplasm</keyword>
<evidence type="ECO:0000313" key="10">
    <source>
        <dbReference type="Proteomes" id="UP000269208"/>
    </source>
</evidence>